<evidence type="ECO:0000256" key="4">
    <source>
        <dbReference type="ARBA" id="ARBA00023163"/>
    </source>
</evidence>
<dbReference type="InterPro" id="IPR005119">
    <property type="entry name" value="LysR_subst-bd"/>
</dbReference>
<dbReference type="Proteomes" id="UP000005365">
    <property type="component" value="Unassembled WGS sequence"/>
</dbReference>
<keyword evidence="3" id="KW-0238">DNA-binding</keyword>
<evidence type="ECO:0000256" key="1">
    <source>
        <dbReference type="ARBA" id="ARBA00009437"/>
    </source>
</evidence>
<dbReference type="PROSITE" id="PS50931">
    <property type="entry name" value="HTH_LYSR"/>
    <property type="match status" value="1"/>
</dbReference>
<dbReference type="CDD" id="cd05466">
    <property type="entry name" value="PBP2_LTTR_substrate"/>
    <property type="match status" value="1"/>
</dbReference>
<evidence type="ECO:0000313" key="6">
    <source>
        <dbReference type="EMBL" id="EET43316.1"/>
    </source>
</evidence>
<dbReference type="PANTHER" id="PTHR30126:SF39">
    <property type="entry name" value="HTH-TYPE TRANSCRIPTIONAL REGULATOR CYSL"/>
    <property type="match status" value="1"/>
</dbReference>
<dbReference type="GO" id="GO:0000976">
    <property type="term" value="F:transcription cis-regulatory region binding"/>
    <property type="evidence" value="ECO:0007669"/>
    <property type="project" value="TreeGrafter"/>
</dbReference>
<comment type="caution">
    <text evidence="6">The sequence shown here is derived from an EMBL/GenBank/DDBJ whole genome shotgun (WGS) entry which is preliminary data.</text>
</comment>
<evidence type="ECO:0000313" key="7">
    <source>
        <dbReference type="Proteomes" id="UP000005365"/>
    </source>
</evidence>
<keyword evidence="4" id="KW-0804">Transcription</keyword>
<dbReference type="SUPFAM" id="SSF46785">
    <property type="entry name" value="Winged helix' DNA-binding domain"/>
    <property type="match status" value="1"/>
</dbReference>
<proteinExistence type="inferred from homology"/>
<dbReference type="InterPro" id="IPR000847">
    <property type="entry name" value="LysR_HTH_N"/>
</dbReference>
<name>C6M8M5_NEISI</name>
<organism evidence="6 7">
    <name type="scientific">Neisseria sicca ATCC 29256</name>
    <dbReference type="NCBI Taxonomy" id="547045"/>
    <lineage>
        <taxon>Bacteria</taxon>
        <taxon>Pseudomonadati</taxon>
        <taxon>Pseudomonadota</taxon>
        <taxon>Betaproteobacteria</taxon>
        <taxon>Neisseriales</taxon>
        <taxon>Neisseriaceae</taxon>
        <taxon>Neisseria</taxon>
    </lineage>
</organism>
<dbReference type="Gene3D" id="1.10.10.10">
    <property type="entry name" value="Winged helix-like DNA-binding domain superfamily/Winged helix DNA-binding domain"/>
    <property type="match status" value="1"/>
</dbReference>
<keyword evidence="2" id="KW-0805">Transcription regulation</keyword>
<evidence type="ECO:0000256" key="3">
    <source>
        <dbReference type="ARBA" id="ARBA00023125"/>
    </source>
</evidence>
<dbReference type="AlphaFoldDB" id="C6M8M5"/>
<evidence type="ECO:0000259" key="5">
    <source>
        <dbReference type="PROSITE" id="PS50931"/>
    </source>
</evidence>
<dbReference type="InterPro" id="IPR036388">
    <property type="entry name" value="WH-like_DNA-bd_sf"/>
</dbReference>
<evidence type="ECO:0000256" key="2">
    <source>
        <dbReference type="ARBA" id="ARBA00023015"/>
    </source>
</evidence>
<dbReference type="Pfam" id="PF03466">
    <property type="entry name" value="LysR_substrate"/>
    <property type="match status" value="1"/>
</dbReference>
<dbReference type="eggNOG" id="COG0583">
    <property type="taxonomic scope" value="Bacteria"/>
</dbReference>
<dbReference type="EMBL" id="ACKO02000022">
    <property type="protein sequence ID" value="EET43316.1"/>
    <property type="molecule type" value="Genomic_DNA"/>
</dbReference>
<keyword evidence="7" id="KW-1185">Reference proteome</keyword>
<reference evidence="6" key="1">
    <citation type="submission" date="2009-07" db="EMBL/GenBank/DDBJ databases">
        <authorList>
            <person name="Weinstock G."/>
            <person name="Sodergren E."/>
            <person name="Clifton S."/>
            <person name="Fulton L."/>
            <person name="Fulton B."/>
            <person name="Courtney L."/>
            <person name="Fronick C."/>
            <person name="Harrison M."/>
            <person name="Strong C."/>
            <person name="Farmer C."/>
            <person name="Delahaunty K."/>
            <person name="Markovic C."/>
            <person name="Hall O."/>
            <person name="Minx P."/>
            <person name="Tomlinson C."/>
            <person name="Mitreva M."/>
            <person name="Nelson J."/>
            <person name="Hou S."/>
            <person name="Wollam A."/>
            <person name="Pepin K.H."/>
            <person name="Johnson M."/>
            <person name="Bhonagiri V."/>
            <person name="Nash W.E."/>
            <person name="Warren W."/>
            <person name="Chinwalla A."/>
            <person name="Mardis E.R."/>
            <person name="Wilson R.K."/>
        </authorList>
    </citation>
    <scope>NUCLEOTIDE SEQUENCE [LARGE SCALE GENOMIC DNA]</scope>
    <source>
        <strain evidence="6">ATCC 29256</strain>
    </source>
</reference>
<dbReference type="GO" id="GO:0003700">
    <property type="term" value="F:DNA-binding transcription factor activity"/>
    <property type="evidence" value="ECO:0007669"/>
    <property type="project" value="InterPro"/>
</dbReference>
<feature type="domain" description="HTH lysR-type" evidence="5">
    <location>
        <begin position="1"/>
        <end position="46"/>
    </location>
</feature>
<dbReference type="PANTHER" id="PTHR30126">
    <property type="entry name" value="HTH-TYPE TRANSCRIPTIONAL REGULATOR"/>
    <property type="match status" value="1"/>
</dbReference>
<gene>
    <name evidence="6" type="ORF">NEISICOT_02898</name>
</gene>
<dbReference type="Gene3D" id="3.40.190.290">
    <property type="match status" value="1"/>
</dbReference>
<dbReference type="Pfam" id="PF00126">
    <property type="entry name" value="HTH_1"/>
    <property type="match status" value="1"/>
</dbReference>
<protein>
    <submittedName>
        <fullName evidence="6">LysR substrate binding domain protein</fullName>
    </submittedName>
</protein>
<dbReference type="PRINTS" id="PR00039">
    <property type="entry name" value="HTHLYSR"/>
</dbReference>
<dbReference type="InterPro" id="IPR036390">
    <property type="entry name" value="WH_DNA-bd_sf"/>
</dbReference>
<accession>C6M8M5</accession>
<comment type="similarity">
    <text evidence="1">Belongs to the LysR transcriptional regulatory family.</text>
</comment>
<dbReference type="SUPFAM" id="SSF53850">
    <property type="entry name" value="Periplasmic binding protein-like II"/>
    <property type="match status" value="1"/>
</dbReference>
<sequence length="279" mass="31248">MYRQQSFPKAAQISITQPAVSQQIQSLESFIGKPLFVRLARGVAATEVADNLANSVAASLDTLEQKLSGFRFGAVSGEVVHLAAPADFVHYQMVKVLQGLLSDGFSVRLQMGNRSKLYQLLESRQIDFAITASKPDEQHYAYETVFAEKPLLVYAPALTHKIGKTPNKERLSQLPFISFDEELSGLTPLWQTLFREPPPFQAALTVPDLRIVKQMVVEGMGWSVLSDYHCTQEIQAGRLLVLNNADDTAPSPLYLVWHKHRVLPRNMQYVKQRLLEGLV</sequence>